<dbReference type="RefSeq" id="WP_113033647.1">
    <property type="nucleotide sequence ID" value="NZ_QMFB01000016.1"/>
</dbReference>
<dbReference type="InterPro" id="IPR009845">
    <property type="entry name" value="DUF1405"/>
</dbReference>
<evidence type="ECO:0000313" key="2">
    <source>
        <dbReference type="EMBL" id="RAV18501.1"/>
    </source>
</evidence>
<organism evidence="2 3">
    <name type="scientific">Paenibacillus contaminans</name>
    <dbReference type="NCBI Taxonomy" id="450362"/>
    <lineage>
        <taxon>Bacteria</taxon>
        <taxon>Bacillati</taxon>
        <taxon>Bacillota</taxon>
        <taxon>Bacilli</taxon>
        <taxon>Bacillales</taxon>
        <taxon>Paenibacillaceae</taxon>
        <taxon>Paenibacillus</taxon>
    </lineage>
</organism>
<keyword evidence="3" id="KW-1185">Reference proteome</keyword>
<dbReference type="Proteomes" id="UP000250369">
    <property type="component" value="Unassembled WGS sequence"/>
</dbReference>
<comment type="caution">
    <text evidence="2">The sequence shown here is derived from an EMBL/GenBank/DDBJ whole genome shotgun (WGS) entry which is preliminary data.</text>
</comment>
<keyword evidence="1" id="KW-0472">Membrane</keyword>
<feature type="transmembrane region" description="Helical" evidence="1">
    <location>
        <begin position="97"/>
        <end position="116"/>
    </location>
</feature>
<feature type="transmembrane region" description="Helical" evidence="1">
    <location>
        <begin position="128"/>
        <end position="145"/>
    </location>
</feature>
<dbReference type="OrthoDB" id="152213at2"/>
<name>A0A329MEW1_9BACL</name>
<protein>
    <submittedName>
        <fullName evidence="2">DUF1405 domain-containing protein</fullName>
    </submittedName>
</protein>
<feature type="transmembrane region" description="Helical" evidence="1">
    <location>
        <begin position="51"/>
        <end position="76"/>
    </location>
</feature>
<gene>
    <name evidence="2" type="ORF">DQG23_24675</name>
</gene>
<dbReference type="PANTHER" id="PTHR40042:SF1">
    <property type="entry name" value="DUF1405 DOMAIN-CONTAINING PROTEIN"/>
    <property type="match status" value="1"/>
</dbReference>
<feature type="transmembrane region" description="Helical" evidence="1">
    <location>
        <begin position="152"/>
        <end position="168"/>
    </location>
</feature>
<keyword evidence="1" id="KW-1133">Transmembrane helix</keyword>
<keyword evidence="1" id="KW-0812">Transmembrane</keyword>
<sequence length="212" mass="23742">MPTSLAHYWSKPFLTSRLVLWLLFIVNFGGTYYGYVWYWAQLKLTVETKPLWMVILVPDSPTGSLFFTMALVYLLVDSYRPRTALKTSALRSIIESVGVVASFKYGIWAVVVIVAANSQGSPGSWQDWMLSISHLGMAAEALLFARFFRLRPIGLAAAALWVFASDFVDYTYDVFPALPQVLLDDLPVIQLFTILLSAASLLVFLIVSVKKT</sequence>
<feature type="transmembrane region" description="Helical" evidence="1">
    <location>
        <begin position="188"/>
        <end position="209"/>
    </location>
</feature>
<dbReference type="PANTHER" id="PTHR40042">
    <property type="entry name" value="HYPOTHETICAL MEMBRANE SPANNING PROTEIN"/>
    <property type="match status" value="1"/>
</dbReference>
<feature type="transmembrane region" description="Helical" evidence="1">
    <location>
        <begin position="18"/>
        <end position="39"/>
    </location>
</feature>
<evidence type="ECO:0000313" key="3">
    <source>
        <dbReference type="Proteomes" id="UP000250369"/>
    </source>
</evidence>
<proteinExistence type="predicted"/>
<accession>A0A329MEW1</accession>
<dbReference type="EMBL" id="QMFB01000016">
    <property type="protein sequence ID" value="RAV18501.1"/>
    <property type="molecule type" value="Genomic_DNA"/>
</dbReference>
<evidence type="ECO:0000256" key="1">
    <source>
        <dbReference type="SAM" id="Phobius"/>
    </source>
</evidence>
<dbReference type="Pfam" id="PF07187">
    <property type="entry name" value="DUF1405"/>
    <property type="match status" value="1"/>
</dbReference>
<reference evidence="2 3" key="1">
    <citation type="journal article" date="2009" name="Int. J. Syst. Evol. Microbiol.">
        <title>Paenibacillus contaminans sp. nov., isolated from a contaminated laboratory plate.</title>
        <authorList>
            <person name="Chou J.H."/>
            <person name="Lee J.H."/>
            <person name="Lin M.C."/>
            <person name="Chang P.S."/>
            <person name="Arun A.B."/>
            <person name="Young C.C."/>
            <person name="Chen W.M."/>
        </authorList>
    </citation>
    <scope>NUCLEOTIDE SEQUENCE [LARGE SCALE GENOMIC DNA]</scope>
    <source>
        <strain evidence="2 3">CKOBP-6</strain>
    </source>
</reference>
<dbReference type="AlphaFoldDB" id="A0A329MEW1"/>